<feature type="coiled-coil region" evidence="2">
    <location>
        <begin position="46"/>
        <end position="80"/>
    </location>
</feature>
<dbReference type="Ensembl" id="ENSGWIT00000041200.1">
    <property type="protein sequence ID" value="ENSGWIP00000037838.1"/>
    <property type="gene ID" value="ENSGWIG00000019431.1"/>
</dbReference>
<reference evidence="4" key="1">
    <citation type="submission" date="2020-06" db="EMBL/GenBank/DDBJ databases">
        <authorList>
            <consortium name="Wellcome Sanger Institute Data Sharing"/>
        </authorList>
    </citation>
    <scope>NUCLEOTIDE SEQUENCE [LARGE SCALE GENOMIC DNA]</scope>
</reference>
<dbReference type="SMART" id="SM00034">
    <property type="entry name" value="CLECT"/>
    <property type="match status" value="1"/>
</dbReference>
<dbReference type="InterPro" id="IPR016187">
    <property type="entry name" value="CTDL_fold"/>
</dbReference>
<dbReference type="SUPFAM" id="SSF56436">
    <property type="entry name" value="C-type lectin-like"/>
    <property type="match status" value="1"/>
</dbReference>
<evidence type="ECO:0000313" key="5">
    <source>
        <dbReference type="Proteomes" id="UP000694680"/>
    </source>
</evidence>
<organism evidence="4 5">
    <name type="scientific">Gouania willdenowi</name>
    <name type="common">Blunt-snouted clingfish</name>
    <name type="synonym">Lepadogaster willdenowi</name>
    <dbReference type="NCBI Taxonomy" id="441366"/>
    <lineage>
        <taxon>Eukaryota</taxon>
        <taxon>Metazoa</taxon>
        <taxon>Chordata</taxon>
        <taxon>Craniata</taxon>
        <taxon>Vertebrata</taxon>
        <taxon>Euteleostomi</taxon>
        <taxon>Actinopterygii</taxon>
        <taxon>Neopterygii</taxon>
        <taxon>Teleostei</taxon>
        <taxon>Neoteleostei</taxon>
        <taxon>Acanthomorphata</taxon>
        <taxon>Ovalentaria</taxon>
        <taxon>Blenniimorphae</taxon>
        <taxon>Blenniiformes</taxon>
        <taxon>Gobiesocoidei</taxon>
        <taxon>Gobiesocidae</taxon>
        <taxon>Gobiesocinae</taxon>
        <taxon>Gouania</taxon>
    </lineage>
</organism>
<keyword evidence="5" id="KW-1185">Reference proteome</keyword>
<evidence type="ECO:0000256" key="2">
    <source>
        <dbReference type="SAM" id="Coils"/>
    </source>
</evidence>
<dbReference type="InterPro" id="IPR016186">
    <property type="entry name" value="C-type_lectin-like/link_sf"/>
</dbReference>
<dbReference type="AlphaFoldDB" id="A0A8C5GZS7"/>
<dbReference type="GO" id="GO:0005886">
    <property type="term" value="C:plasma membrane"/>
    <property type="evidence" value="ECO:0007669"/>
    <property type="project" value="UniProtKB-SubCell"/>
</dbReference>
<dbReference type="Pfam" id="PF00059">
    <property type="entry name" value="Lectin_C"/>
    <property type="match status" value="1"/>
</dbReference>
<dbReference type="InterPro" id="IPR001304">
    <property type="entry name" value="C-type_lectin-like"/>
</dbReference>
<feature type="domain" description="C-type lectin" evidence="3">
    <location>
        <begin position="114"/>
        <end position="218"/>
    </location>
</feature>
<accession>A0A8C5GZS7</accession>
<dbReference type="PANTHER" id="PTHR45710:SF26">
    <property type="entry name" value="RH26557P"/>
    <property type="match status" value="1"/>
</dbReference>
<evidence type="ECO:0000313" key="4">
    <source>
        <dbReference type="Ensembl" id="ENSGWIP00000037838.1"/>
    </source>
</evidence>
<dbReference type="PROSITE" id="PS50041">
    <property type="entry name" value="C_TYPE_LECTIN_2"/>
    <property type="match status" value="1"/>
</dbReference>
<reference evidence="4" key="3">
    <citation type="submission" date="2025-09" db="UniProtKB">
        <authorList>
            <consortium name="Ensembl"/>
        </authorList>
    </citation>
    <scope>IDENTIFICATION</scope>
</reference>
<proteinExistence type="predicted"/>
<evidence type="ECO:0000259" key="3">
    <source>
        <dbReference type="PROSITE" id="PS50041"/>
    </source>
</evidence>
<sequence length="224" mass="25814">MGKKKCNKSKNLNLTVLNINLRSDINNLTWACNLLESKLSNMTAEIQILTMDNLELMRLKQNLEKEKENLTEELIRTQSSEVNVSRAQWSIEAYCSEATYCRRCENCQKGWKSHGSSCYVIVNNHELSEWRSWNEAQDDCKRKSSDLVVIESIEEKNFVQEHSWESSKKQGYWIGVRAIAGKWMRVDGTSPVEGQCVISHSGGWTPVSCDERNRWTCEKKALSI</sequence>
<dbReference type="Gene3D" id="3.10.100.10">
    <property type="entry name" value="Mannose-Binding Protein A, subunit A"/>
    <property type="match status" value="1"/>
</dbReference>
<evidence type="ECO:0000256" key="1">
    <source>
        <dbReference type="ARBA" id="ARBA00004401"/>
    </source>
</evidence>
<comment type="subcellular location">
    <subcellularLocation>
        <location evidence="1">Cell membrane</location>
        <topology evidence="1">Single-pass type II membrane protein</topology>
    </subcellularLocation>
</comment>
<protein>
    <recommendedName>
        <fullName evidence="3">C-type lectin domain-containing protein</fullName>
    </recommendedName>
</protein>
<dbReference type="PANTHER" id="PTHR45710">
    <property type="entry name" value="C-TYPE LECTIN DOMAIN-CONTAINING PROTEIN 180"/>
    <property type="match status" value="1"/>
</dbReference>
<reference evidence="4" key="2">
    <citation type="submission" date="2025-08" db="UniProtKB">
        <authorList>
            <consortium name="Ensembl"/>
        </authorList>
    </citation>
    <scope>IDENTIFICATION</scope>
</reference>
<dbReference type="Proteomes" id="UP000694680">
    <property type="component" value="Chromosome 16"/>
</dbReference>
<name>A0A8C5GZS7_GOUWI</name>
<keyword evidence="2" id="KW-0175">Coiled coil</keyword>
<dbReference type="InterPro" id="IPR050828">
    <property type="entry name" value="C-type_lectin/matrix_domain"/>
</dbReference>